<protein>
    <submittedName>
        <fullName evidence="6">HTH-type transcriptional regulator GltC</fullName>
    </submittedName>
</protein>
<reference evidence="6 7" key="1">
    <citation type="submission" date="2018-07" db="EMBL/GenBank/DDBJ databases">
        <authorList>
            <person name="Peeters C."/>
        </authorList>
    </citation>
    <scope>NUCLEOTIDE SEQUENCE [LARGE SCALE GENOMIC DNA]</scope>
    <source>
        <strain evidence="6 7">LMG 3411</strain>
    </source>
</reference>
<proteinExistence type="inferred from homology"/>
<dbReference type="Pfam" id="PF03466">
    <property type="entry name" value="LysR_substrate"/>
    <property type="match status" value="1"/>
</dbReference>
<dbReference type="PROSITE" id="PS50931">
    <property type="entry name" value="HTH_LYSR"/>
    <property type="match status" value="1"/>
</dbReference>
<evidence type="ECO:0000313" key="6">
    <source>
        <dbReference type="EMBL" id="SSW64568.1"/>
    </source>
</evidence>
<dbReference type="InterPro" id="IPR005119">
    <property type="entry name" value="LysR_subst-bd"/>
</dbReference>
<dbReference type="RefSeq" id="WP_129526910.1">
    <property type="nucleotide sequence ID" value="NZ_UFQB01000005.1"/>
</dbReference>
<dbReference type="Gene3D" id="1.10.10.10">
    <property type="entry name" value="Winged helix-like DNA-binding domain superfamily/Winged helix DNA-binding domain"/>
    <property type="match status" value="1"/>
</dbReference>
<dbReference type="PANTHER" id="PTHR30126">
    <property type="entry name" value="HTH-TYPE TRANSCRIPTIONAL REGULATOR"/>
    <property type="match status" value="1"/>
</dbReference>
<dbReference type="GO" id="GO:0003700">
    <property type="term" value="F:DNA-binding transcription factor activity"/>
    <property type="evidence" value="ECO:0007669"/>
    <property type="project" value="InterPro"/>
</dbReference>
<dbReference type="SUPFAM" id="SSF46785">
    <property type="entry name" value="Winged helix' DNA-binding domain"/>
    <property type="match status" value="1"/>
</dbReference>
<evidence type="ECO:0000256" key="2">
    <source>
        <dbReference type="ARBA" id="ARBA00023015"/>
    </source>
</evidence>
<dbReference type="CDD" id="cd05466">
    <property type="entry name" value="PBP2_LTTR_substrate"/>
    <property type="match status" value="1"/>
</dbReference>
<dbReference type="PANTHER" id="PTHR30126:SF40">
    <property type="entry name" value="HTH-TYPE TRANSCRIPTIONAL REGULATOR GLTR"/>
    <property type="match status" value="1"/>
</dbReference>
<keyword evidence="7" id="KW-1185">Reference proteome</keyword>
<gene>
    <name evidence="6" type="primary">gltC_8</name>
    <name evidence="6" type="ORF">AGI3411_01666</name>
</gene>
<name>A0A446C9H8_9BURK</name>
<comment type="similarity">
    <text evidence="1">Belongs to the LysR transcriptional regulatory family.</text>
</comment>
<organism evidence="6 7">
    <name type="scientific">Achromobacter agilis</name>
    <dbReference type="NCBI Taxonomy" id="1353888"/>
    <lineage>
        <taxon>Bacteria</taxon>
        <taxon>Pseudomonadati</taxon>
        <taxon>Pseudomonadota</taxon>
        <taxon>Betaproteobacteria</taxon>
        <taxon>Burkholderiales</taxon>
        <taxon>Alcaligenaceae</taxon>
        <taxon>Achromobacter</taxon>
    </lineage>
</organism>
<dbReference type="Pfam" id="PF00126">
    <property type="entry name" value="HTH_1"/>
    <property type="match status" value="1"/>
</dbReference>
<dbReference type="Gene3D" id="3.40.190.10">
    <property type="entry name" value="Periplasmic binding protein-like II"/>
    <property type="match status" value="2"/>
</dbReference>
<dbReference type="InterPro" id="IPR000847">
    <property type="entry name" value="LysR_HTH_N"/>
</dbReference>
<dbReference type="AlphaFoldDB" id="A0A446C9H8"/>
<keyword evidence="4" id="KW-0804">Transcription</keyword>
<dbReference type="EMBL" id="UFQB01000005">
    <property type="protein sequence ID" value="SSW64568.1"/>
    <property type="molecule type" value="Genomic_DNA"/>
</dbReference>
<evidence type="ECO:0000256" key="1">
    <source>
        <dbReference type="ARBA" id="ARBA00009437"/>
    </source>
</evidence>
<evidence type="ECO:0000256" key="4">
    <source>
        <dbReference type="ARBA" id="ARBA00023163"/>
    </source>
</evidence>
<evidence type="ECO:0000313" key="7">
    <source>
        <dbReference type="Proteomes" id="UP000289184"/>
    </source>
</evidence>
<dbReference type="InterPro" id="IPR036388">
    <property type="entry name" value="WH-like_DNA-bd_sf"/>
</dbReference>
<evidence type="ECO:0000259" key="5">
    <source>
        <dbReference type="PROSITE" id="PS50931"/>
    </source>
</evidence>
<accession>A0A446C9H8</accession>
<dbReference type="Proteomes" id="UP000289184">
    <property type="component" value="Unassembled WGS sequence"/>
</dbReference>
<dbReference type="InterPro" id="IPR036390">
    <property type="entry name" value="WH_DNA-bd_sf"/>
</dbReference>
<keyword evidence="3" id="KW-0238">DNA-binding</keyword>
<evidence type="ECO:0000256" key="3">
    <source>
        <dbReference type="ARBA" id="ARBA00023125"/>
    </source>
</evidence>
<feature type="domain" description="HTH lysR-type" evidence="5">
    <location>
        <begin position="4"/>
        <end position="63"/>
    </location>
</feature>
<dbReference type="GO" id="GO:0000976">
    <property type="term" value="F:transcription cis-regulatory region binding"/>
    <property type="evidence" value="ECO:0007669"/>
    <property type="project" value="TreeGrafter"/>
</dbReference>
<dbReference type="OrthoDB" id="4131546at2"/>
<sequence length="325" mass="36673">MKEVDLTLTQTFFLVAQEGTYSAAARRLNITYQSVANHIRRLEQRVGEKLVVAGRGAKSIKLTPRGTSLYRLLAPEFDVMLTRLGSLIDKERPVIRIGMPHAIFFYLLPPVLTKFQRMYPNVEIVGYEKDVSLPELIRNGTLDVCLSERYFGDTVIPQRVICHYQPALAFPSSWPAPPDETAVPEWALGRPLVTYEPGQMLRNIALDYLSVGNEQPRVAVSTSTSMSVKRCVDEGLGFALLPTWCIDESDRRLNCIALPNAPRIPIYFGEAMFLKSNPFVRALHKLCLETFPTIIEERAGRWSFLDTSKPRRARSQSRSRSGARG</sequence>
<dbReference type="SUPFAM" id="SSF53850">
    <property type="entry name" value="Periplasmic binding protein-like II"/>
    <property type="match status" value="1"/>
</dbReference>
<keyword evidence="2" id="KW-0805">Transcription regulation</keyword>